<feature type="coiled-coil region" evidence="1">
    <location>
        <begin position="715"/>
        <end position="777"/>
    </location>
</feature>
<dbReference type="EMBL" id="OU892278">
    <property type="protein sequence ID" value="CAG9764786.1"/>
    <property type="molecule type" value="Genomic_DNA"/>
</dbReference>
<dbReference type="OrthoDB" id="8197438at2759"/>
<evidence type="ECO:0000313" key="3">
    <source>
        <dbReference type="EMBL" id="CAG9764786.1"/>
    </source>
</evidence>
<evidence type="ECO:0000256" key="1">
    <source>
        <dbReference type="SAM" id="Coils"/>
    </source>
</evidence>
<sequence length="789" mass="92301">MEPLHIEEILQGPSDSSTVESEFLSTINITESTHLNTSGRDAKFSARRPNKAHPGGLKSRTLPRLMPVSSQIPLPLKQEPIKINSFIKNVRSSPSRPVTLNASLENKHTLEIQFINKNKRFLLLKRELEEKQKPVMELHKTLMQLKKRLEELGKFVTLEDLKLASVKEYQKNLMRSEGDGENLPNIRSSLDQIVNTMMDVCTNLVNRRALIVEVLEKVANSELDHSDVLSKIETLKNEGQTLENSLKTIIKEQQAKINELIAEWESLLISKQSNVESEQLKLPPQELVQESKDKISHLQKKIEENKGIYDKSIAELNGNVRTLREQIQKLERDLECERKATKDNKIRNLTNTRNSKAMKDKITELENNKISSNAAKVDLERKIRILQDQLMNKEAQWNKEKEEMNKVIIKHEGVVRKITSERAEYETTLESIENQKMTTEEELQNKIEYLENQMESLCNENGENAKKREEAETKCAEFESFISDMRLENKKTMNKVCDSMKMGKNIANEQAELLRENMAKDLEIRELRDNVTYLERERLILFDEKRKLEEEAKYIPTVTEKEISKQQKYIYKYKSLLEESEKKLLQKCNEVSYLQTEIQHLKVRQESLEEQNLKCPADKLQEIVDKGRYKLNTLMKKTIENEQKLEQYIKLLEQKDLQIGNMETLLHQREETTVILKAVQEDVVSEKQSLTKYASELRKNLSQVVKESKMKDRAIKELQDKIELRERQMAKMEKEIEELATNVLIGNDKRFKLQEMVEAMEQELRRTKLHVNQLADINFRKGRKKYKPF</sequence>
<dbReference type="AlphaFoldDB" id="A0A9N9MMG9"/>
<feature type="coiled-coil region" evidence="1">
    <location>
        <begin position="313"/>
        <end position="460"/>
    </location>
</feature>
<proteinExistence type="predicted"/>
<evidence type="ECO:0000256" key="2">
    <source>
        <dbReference type="SAM" id="MobiDB-lite"/>
    </source>
</evidence>
<feature type="coiled-coil region" evidence="1">
    <location>
        <begin position="232"/>
        <end position="263"/>
    </location>
</feature>
<protein>
    <submittedName>
        <fullName evidence="3">Uncharacterized protein</fullName>
    </submittedName>
</protein>
<reference evidence="3" key="1">
    <citation type="submission" date="2022-01" db="EMBL/GenBank/DDBJ databases">
        <authorList>
            <person name="King R."/>
        </authorList>
    </citation>
    <scope>NUCLEOTIDE SEQUENCE</scope>
</reference>
<name>A0A9N9MMG9_9CUCU</name>
<keyword evidence="1" id="KW-0175">Coiled coil</keyword>
<evidence type="ECO:0000313" key="4">
    <source>
        <dbReference type="Proteomes" id="UP001152799"/>
    </source>
</evidence>
<keyword evidence="4" id="KW-1185">Reference proteome</keyword>
<accession>A0A9N9MMG9</accession>
<dbReference type="Proteomes" id="UP001152799">
    <property type="component" value="Chromosome 2"/>
</dbReference>
<organism evidence="3 4">
    <name type="scientific">Ceutorhynchus assimilis</name>
    <name type="common">cabbage seed weevil</name>
    <dbReference type="NCBI Taxonomy" id="467358"/>
    <lineage>
        <taxon>Eukaryota</taxon>
        <taxon>Metazoa</taxon>
        <taxon>Ecdysozoa</taxon>
        <taxon>Arthropoda</taxon>
        <taxon>Hexapoda</taxon>
        <taxon>Insecta</taxon>
        <taxon>Pterygota</taxon>
        <taxon>Neoptera</taxon>
        <taxon>Endopterygota</taxon>
        <taxon>Coleoptera</taxon>
        <taxon>Polyphaga</taxon>
        <taxon>Cucujiformia</taxon>
        <taxon>Curculionidae</taxon>
        <taxon>Ceutorhynchinae</taxon>
        <taxon>Ceutorhynchus</taxon>
    </lineage>
</organism>
<feature type="region of interest" description="Disordered" evidence="2">
    <location>
        <begin position="38"/>
        <end position="62"/>
    </location>
</feature>
<gene>
    <name evidence="3" type="ORF">CEUTPL_LOCUS5413</name>
</gene>